<dbReference type="PROSITE" id="PS51257">
    <property type="entry name" value="PROKAR_LIPOPROTEIN"/>
    <property type="match status" value="1"/>
</dbReference>
<dbReference type="Gene3D" id="3.30.40.100">
    <property type="match status" value="1"/>
</dbReference>
<name>A0A6A2Y7I2_HIBSY</name>
<dbReference type="InterPro" id="IPR011124">
    <property type="entry name" value="Znf_CW"/>
</dbReference>
<proteinExistence type="predicted"/>
<feature type="region of interest" description="Disordered" evidence="4">
    <location>
        <begin position="1129"/>
        <end position="1154"/>
    </location>
</feature>
<sequence length="1329" mass="147122">MGIRVKELISSLWVLGSCSKWSGKDSWDLNNRKLWCDEREMGESELEGEACTYNDEHDTTTGPENDLSSLSYIIQISQHMTNHTEEYMTAANRILKYLKKTPGYGLMFKKTQDRTVKIFTDSSWAGDVTERTTSGYCTFVWGNLITWRSKKQSVVSRSSAEAEFKALALGICEGIWLLKLLKELVTNQEDHFEVLCDNQSAIQIAKNSFQHDRTKHVEIDRHFIADQVNKKTTTLSYIPSKEQVANILTKALLKPVFKKFLFKLGLYNVKDKSIAGNKDVHYVAMEESVELILAQNIRGDNLRANSAQKVLNDNSGCARKDEYIKAENTCDFVKAESNTLKSSKALESESVDPLRKKSNQIATLHEQENMKLPPAKDHTSSGGKNKSKGNHGEGSLAAEVPKESLRVGSLMPKVKQTAHVNNNTNKRDLGDQKLDIVLQKAEDWYREFFGDVGGVEQEEYLTRTLEIHSKDQMMEDDKIGKKSLAINSAHNDRQSGNKIEDFMVSQSYPGATVNGASDSGNVISAGACLGTAAPVFIKENWVSCDQCMKWRLLPISIKPTDLPEKWSCSMLNWLPAMNHCSVDEEETTKAAFALYQVPAVASQNNLQNNPGSTMSRLQSADTLKPEENQQCFGSHAMPPGRKKHGSKEISNAIDKDGPVTLKNMQASCLSGSLTDITKSAVISELGLHDPRKCDFPAKKHKSKKKEKHKVSEHISGGGDSKTSKMKRKRTSDQESLRVSKKIKFEILHLAGEDRVSEHAGKELDKKDKHQDSGKRPKEKVQVSLADGSVDLVNFDGGEVSRKRKVDDDSVFVKGEFRKNDYKQEKKARASMSGGKIPPLQVKVVRWRKKIYIQRITVTWVTGFHETKDSPEKSVSSSLVRFANPDKLPLSTRNDTGKDESHDAGLFVAGSPSGYSDGEDKGQSAKSGGSRAKASIESSPNIRKGQFMNDTVDYLGQEAKSSGELTTVDRHHGEDNLNEKHGDGNLSQPRKFGKGSSQSKGRGHKLKSDSVDELEDRVLSRNIKPRDKRNNFQERLGVQSNESENRFVDDNKASAGKLCKYLKRSHFDKSDHADIASGGGNSLSLPPSGGTPNEMLTHCPRPTGSQKGNGADGSQGDDALKKVQIKIKKAGHQNGTQHGSSRHGTSGGHRNSGSNKESTALYFQFCAHEYERLNNMAAASLAYKCAEVSYMRVINTSHANASRDRLELQTANGESPFSSASDVDNLNHPMTADKIAFPKGVSSPQVAGNHVISARNRPNFVRFLNFAQDVNHAIEVSRKSRIAFTHAKSSLSGDDNGEVIYSLKKALDFNFLDIEGLLRLIRVALEAIGY</sequence>
<feature type="region of interest" description="Disordered" evidence="4">
    <location>
        <begin position="884"/>
        <end position="946"/>
    </location>
</feature>
<feature type="region of interest" description="Disordered" evidence="4">
    <location>
        <begin position="756"/>
        <end position="781"/>
    </location>
</feature>
<dbReference type="Pfam" id="PF07496">
    <property type="entry name" value="zf-CW"/>
    <property type="match status" value="1"/>
</dbReference>
<dbReference type="InterPro" id="IPR055300">
    <property type="entry name" value="CWZF3/5/7"/>
</dbReference>
<dbReference type="CDD" id="cd09272">
    <property type="entry name" value="RNase_HI_RT_Ty1"/>
    <property type="match status" value="1"/>
</dbReference>
<evidence type="ECO:0000259" key="5">
    <source>
        <dbReference type="PROSITE" id="PS51050"/>
    </source>
</evidence>
<keyword evidence="7" id="KW-1185">Reference proteome</keyword>
<keyword evidence="1" id="KW-0479">Metal-binding</keyword>
<dbReference type="PANTHER" id="PTHR46524:SF7">
    <property type="entry name" value="CW-TYPE ZINC FINGER"/>
    <property type="match status" value="1"/>
</dbReference>
<evidence type="ECO:0000256" key="3">
    <source>
        <dbReference type="ARBA" id="ARBA00022833"/>
    </source>
</evidence>
<feature type="region of interest" description="Disordered" evidence="4">
    <location>
        <begin position="693"/>
        <end position="736"/>
    </location>
</feature>
<evidence type="ECO:0000256" key="2">
    <source>
        <dbReference type="ARBA" id="ARBA00022771"/>
    </source>
</evidence>
<feature type="region of interest" description="Disordered" evidence="4">
    <location>
        <begin position="604"/>
        <end position="656"/>
    </location>
</feature>
<feature type="compositionally biased region" description="Polar residues" evidence="4">
    <location>
        <begin position="604"/>
        <end position="621"/>
    </location>
</feature>
<gene>
    <name evidence="6" type="ORF">F3Y22_tig00112471pilonHSYRG00002</name>
</gene>
<feature type="compositionally biased region" description="Basic and acidic residues" evidence="4">
    <location>
        <begin position="966"/>
        <end position="982"/>
    </location>
</feature>
<dbReference type="PANTHER" id="PTHR46524">
    <property type="entry name" value="CW-TYPE ZINC FINGER"/>
    <property type="match status" value="1"/>
</dbReference>
<evidence type="ECO:0000256" key="4">
    <source>
        <dbReference type="SAM" id="MobiDB-lite"/>
    </source>
</evidence>
<feature type="region of interest" description="Disordered" evidence="4">
    <location>
        <begin position="964"/>
        <end position="1048"/>
    </location>
</feature>
<evidence type="ECO:0000313" key="6">
    <source>
        <dbReference type="EMBL" id="KAE8666907.1"/>
    </source>
</evidence>
<dbReference type="SUPFAM" id="SSF56672">
    <property type="entry name" value="DNA/RNA polymerases"/>
    <property type="match status" value="1"/>
</dbReference>
<feature type="compositionally biased region" description="Basic and acidic residues" evidence="4">
    <location>
        <begin position="756"/>
        <end position="780"/>
    </location>
</feature>
<feature type="compositionally biased region" description="Low complexity" evidence="4">
    <location>
        <begin position="1134"/>
        <end position="1154"/>
    </location>
</feature>
<accession>A0A6A2Y7I2</accession>
<dbReference type="GO" id="GO:0008270">
    <property type="term" value="F:zinc ion binding"/>
    <property type="evidence" value="ECO:0007669"/>
    <property type="project" value="UniProtKB-KW"/>
</dbReference>
<dbReference type="PROSITE" id="PS51050">
    <property type="entry name" value="ZF_CW"/>
    <property type="match status" value="1"/>
</dbReference>
<dbReference type="InterPro" id="IPR043502">
    <property type="entry name" value="DNA/RNA_pol_sf"/>
</dbReference>
<comment type="caution">
    <text evidence="6">The sequence shown here is derived from an EMBL/GenBank/DDBJ whole genome shotgun (WGS) entry which is preliminary data.</text>
</comment>
<feature type="compositionally biased region" description="Basic and acidic residues" evidence="4">
    <location>
        <begin position="1005"/>
        <end position="1031"/>
    </location>
</feature>
<feature type="region of interest" description="Disordered" evidence="4">
    <location>
        <begin position="1072"/>
        <end position="1116"/>
    </location>
</feature>
<feature type="domain" description="CW-type" evidence="5">
    <location>
        <begin position="535"/>
        <end position="588"/>
    </location>
</feature>
<feature type="compositionally biased region" description="Basic residues" evidence="4">
    <location>
        <begin position="698"/>
        <end position="710"/>
    </location>
</feature>
<protein>
    <submittedName>
        <fullName evidence="6">Cullin 1</fullName>
    </submittedName>
</protein>
<dbReference type="EMBL" id="VEPZ02001589">
    <property type="protein sequence ID" value="KAE8666907.1"/>
    <property type="molecule type" value="Genomic_DNA"/>
</dbReference>
<keyword evidence="3" id="KW-0862">Zinc</keyword>
<dbReference type="Pfam" id="PF24756">
    <property type="entry name" value="THD_CWZF3-5-7"/>
    <property type="match status" value="1"/>
</dbReference>
<dbReference type="Proteomes" id="UP000436088">
    <property type="component" value="Unassembled WGS sequence"/>
</dbReference>
<reference evidence="6" key="1">
    <citation type="submission" date="2019-09" db="EMBL/GenBank/DDBJ databases">
        <title>Draft genome information of white flower Hibiscus syriacus.</title>
        <authorList>
            <person name="Kim Y.-M."/>
        </authorList>
    </citation>
    <scope>NUCLEOTIDE SEQUENCE [LARGE SCALE GENOMIC DNA]</scope>
    <source>
        <strain evidence="6">YM2019G1</strain>
    </source>
</reference>
<feature type="region of interest" description="Disordered" evidence="4">
    <location>
        <begin position="364"/>
        <end position="404"/>
    </location>
</feature>
<organism evidence="6 7">
    <name type="scientific">Hibiscus syriacus</name>
    <name type="common">Rose of Sharon</name>
    <dbReference type="NCBI Taxonomy" id="106335"/>
    <lineage>
        <taxon>Eukaryota</taxon>
        <taxon>Viridiplantae</taxon>
        <taxon>Streptophyta</taxon>
        <taxon>Embryophyta</taxon>
        <taxon>Tracheophyta</taxon>
        <taxon>Spermatophyta</taxon>
        <taxon>Magnoliopsida</taxon>
        <taxon>eudicotyledons</taxon>
        <taxon>Gunneridae</taxon>
        <taxon>Pentapetalae</taxon>
        <taxon>rosids</taxon>
        <taxon>malvids</taxon>
        <taxon>Malvales</taxon>
        <taxon>Malvaceae</taxon>
        <taxon>Malvoideae</taxon>
        <taxon>Hibiscus</taxon>
    </lineage>
</organism>
<evidence type="ECO:0000313" key="7">
    <source>
        <dbReference type="Proteomes" id="UP000436088"/>
    </source>
</evidence>
<feature type="compositionally biased region" description="Low complexity" evidence="4">
    <location>
        <begin position="923"/>
        <end position="934"/>
    </location>
</feature>
<evidence type="ECO:0000256" key="1">
    <source>
        <dbReference type="ARBA" id="ARBA00022723"/>
    </source>
</evidence>
<dbReference type="InterPro" id="IPR056406">
    <property type="entry name" value="THD_CWZF3/5/7"/>
</dbReference>
<keyword evidence="2" id="KW-0863">Zinc-finger</keyword>
<feature type="compositionally biased region" description="Basic and acidic residues" evidence="4">
    <location>
        <begin position="365"/>
        <end position="379"/>
    </location>
</feature>